<keyword evidence="2" id="KW-1185">Reference proteome</keyword>
<dbReference type="EMBL" id="JAWDKC010000015">
    <property type="protein sequence ID" value="MDV0445354.1"/>
    <property type="molecule type" value="Genomic_DNA"/>
</dbReference>
<reference evidence="1 2" key="1">
    <citation type="submission" date="2023-06" db="EMBL/GenBank/DDBJ databases">
        <title>Genome sequence of Methanimicrococcus sp. At1.</title>
        <authorList>
            <person name="Protasov E."/>
            <person name="Platt K."/>
            <person name="Poehlein A."/>
            <person name="Daniel R."/>
            <person name="Brune A."/>
        </authorList>
    </citation>
    <scope>NUCLEOTIDE SEQUENCE [LARGE SCALE GENOMIC DNA]</scope>
    <source>
        <strain evidence="1 2">At1</strain>
    </source>
</reference>
<gene>
    <name evidence="1" type="ORF">MmiAt1_09290</name>
</gene>
<accession>A0ABU3VPL3</accession>
<organism evidence="1 2">
    <name type="scientific">Methanimicrococcus hacksteinii</name>
    <dbReference type="NCBI Taxonomy" id="3028293"/>
    <lineage>
        <taxon>Archaea</taxon>
        <taxon>Methanobacteriati</taxon>
        <taxon>Methanobacteriota</taxon>
        <taxon>Stenosarchaea group</taxon>
        <taxon>Methanomicrobia</taxon>
        <taxon>Methanosarcinales</taxon>
        <taxon>Methanosarcinaceae</taxon>
        <taxon>Methanimicrococcus</taxon>
    </lineage>
</organism>
<comment type="caution">
    <text evidence="1">The sequence shown here is derived from an EMBL/GenBank/DDBJ whole genome shotgun (WGS) entry which is preliminary data.</text>
</comment>
<sequence length="135" mass="15108">MNFKKCRLVSSSLRKLEYDYNPVEGPVNMQIKTGANAKVPIGDLSKPCIVEQMIEITAENGSMNLKCIAVFFFKVDGTGEDYDVEELRNYVLENGNPIAYKKMTEIVKSVTGFSNQNPLVLPTYQTVSKSKDESN</sequence>
<protein>
    <submittedName>
        <fullName evidence="1">Uncharacterized protein</fullName>
    </submittedName>
</protein>
<evidence type="ECO:0000313" key="2">
    <source>
        <dbReference type="Proteomes" id="UP001272052"/>
    </source>
</evidence>
<name>A0ABU3VPL3_9EURY</name>
<dbReference type="Proteomes" id="UP001272052">
    <property type="component" value="Unassembled WGS sequence"/>
</dbReference>
<evidence type="ECO:0000313" key="1">
    <source>
        <dbReference type="EMBL" id="MDV0445354.1"/>
    </source>
</evidence>
<proteinExistence type="predicted"/>
<dbReference type="RefSeq" id="WP_318785773.1">
    <property type="nucleotide sequence ID" value="NZ_JAWDKC010000015.1"/>
</dbReference>